<evidence type="ECO:0000313" key="1">
    <source>
        <dbReference type="EMBL" id="GFD57017.1"/>
    </source>
</evidence>
<dbReference type="EMBL" id="BKCJ011836041">
    <property type="protein sequence ID" value="GFD57017.1"/>
    <property type="molecule type" value="Genomic_DNA"/>
</dbReference>
<sequence length="89" mass="9160">GADIQFQGAILIEVGGGGGHAQRVALAQAYRLVAVAEGIVLQIGARRKRRALAAKVAVKAHRGAGIHRQQVGLAILVEVGHRGAQVGEP</sequence>
<organism evidence="1">
    <name type="scientific">Tanacetum cinerariifolium</name>
    <name type="common">Dalmatian daisy</name>
    <name type="synonym">Chrysanthemum cinerariifolium</name>
    <dbReference type="NCBI Taxonomy" id="118510"/>
    <lineage>
        <taxon>Eukaryota</taxon>
        <taxon>Viridiplantae</taxon>
        <taxon>Streptophyta</taxon>
        <taxon>Embryophyta</taxon>
        <taxon>Tracheophyta</taxon>
        <taxon>Spermatophyta</taxon>
        <taxon>Magnoliopsida</taxon>
        <taxon>eudicotyledons</taxon>
        <taxon>Gunneridae</taxon>
        <taxon>Pentapetalae</taxon>
        <taxon>asterids</taxon>
        <taxon>campanulids</taxon>
        <taxon>Asterales</taxon>
        <taxon>Asteraceae</taxon>
        <taxon>Asteroideae</taxon>
        <taxon>Anthemideae</taxon>
        <taxon>Anthemidinae</taxon>
        <taxon>Tanacetum</taxon>
    </lineage>
</organism>
<dbReference type="AlphaFoldDB" id="A0A699XBF5"/>
<name>A0A699XBF5_TANCI</name>
<reference evidence="1" key="1">
    <citation type="journal article" date="2019" name="Sci. Rep.">
        <title>Draft genome of Tanacetum cinerariifolium, the natural source of mosquito coil.</title>
        <authorList>
            <person name="Yamashiro T."/>
            <person name="Shiraishi A."/>
            <person name="Satake H."/>
            <person name="Nakayama K."/>
        </authorList>
    </citation>
    <scope>NUCLEOTIDE SEQUENCE</scope>
</reference>
<comment type="caution">
    <text evidence="1">The sequence shown here is derived from an EMBL/GenBank/DDBJ whole genome shotgun (WGS) entry which is preliminary data.</text>
</comment>
<gene>
    <name evidence="1" type="ORF">Tci_928986</name>
</gene>
<accession>A0A699XBF5</accession>
<proteinExistence type="predicted"/>
<feature type="non-terminal residue" evidence="1">
    <location>
        <position position="89"/>
    </location>
</feature>
<feature type="non-terminal residue" evidence="1">
    <location>
        <position position="1"/>
    </location>
</feature>
<protein>
    <submittedName>
        <fullName evidence="1">Uncharacterized protein</fullName>
    </submittedName>
</protein>